<keyword evidence="1" id="KW-0378">Hydrolase</keyword>
<protein>
    <submittedName>
        <fullName evidence="1">Trehalose-6-phosphate hydrolase</fullName>
        <ecNumber evidence="1">3.2.1.93</ecNumber>
    </submittedName>
</protein>
<gene>
    <name evidence="1" type="ORF">B4109_3169</name>
</gene>
<evidence type="ECO:0000313" key="1">
    <source>
        <dbReference type="EMBL" id="KYD25988.1"/>
    </source>
</evidence>
<sequence>MSLQGTPYIYQDEEIGMTDPKFTDIRDYRDVESLNMYRILLEQGKSEQEVMEMVILMHENKYLTIYQ</sequence>
<dbReference type="PATRIC" id="fig|1422.15.peg.1596"/>
<dbReference type="Proteomes" id="UP000075424">
    <property type="component" value="Unassembled WGS sequence"/>
</dbReference>
<organism evidence="1 2">
    <name type="scientific">Geobacillus stearothermophilus</name>
    <name type="common">Bacillus stearothermophilus</name>
    <dbReference type="NCBI Taxonomy" id="1422"/>
    <lineage>
        <taxon>Bacteria</taxon>
        <taxon>Bacillati</taxon>
        <taxon>Bacillota</taxon>
        <taxon>Bacilli</taxon>
        <taxon>Bacillales</taxon>
        <taxon>Anoxybacillaceae</taxon>
        <taxon>Geobacillus</taxon>
    </lineage>
</organism>
<dbReference type="AlphaFoldDB" id="A0A0K9HCK2"/>
<keyword evidence="1" id="KW-0326">Glycosidase</keyword>
<proteinExistence type="predicted"/>
<reference evidence="1 2" key="1">
    <citation type="submission" date="2016-01" db="EMBL/GenBank/DDBJ databases">
        <title>Draft Genome Sequences of Seven Thermophilic Sporeformers Isolated from Foods.</title>
        <authorList>
            <person name="Berendsen E.M."/>
            <person name="Wells-Bennik M.H."/>
            <person name="Krawcyk A.O."/>
            <person name="De Jong A."/>
            <person name="Holsappel S."/>
            <person name="Eijlander R.T."/>
            <person name="Kuipers O.P."/>
        </authorList>
    </citation>
    <scope>NUCLEOTIDE SEQUENCE [LARGE SCALE GENOMIC DNA]</scope>
    <source>
        <strain evidence="1 2">B4109</strain>
    </source>
</reference>
<dbReference type="SUPFAM" id="SSF51445">
    <property type="entry name" value="(Trans)glycosidases"/>
    <property type="match status" value="1"/>
</dbReference>
<accession>A0A0K9HCK2</accession>
<evidence type="ECO:0000313" key="2">
    <source>
        <dbReference type="Proteomes" id="UP000075424"/>
    </source>
</evidence>
<dbReference type="GO" id="GO:0008788">
    <property type="term" value="F:alpha,alpha-phosphotrehalase activity"/>
    <property type="evidence" value="ECO:0007669"/>
    <property type="project" value="UniProtKB-EC"/>
</dbReference>
<dbReference type="InterPro" id="IPR017853">
    <property type="entry name" value="GH"/>
</dbReference>
<dbReference type="EC" id="3.2.1.93" evidence="1"/>
<dbReference type="Gene3D" id="3.20.20.80">
    <property type="entry name" value="Glycosidases"/>
    <property type="match status" value="1"/>
</dbReference>
<name>A0A0K9HCK2_GEOSE</name>
<dbReference type="EMBL" id="LQYV01000075">
    <property type="protein sequence ID" value="KYD25988.1"/>
    <property type="molecule type" value="Genomic_DNA"/>
</dbReference>
<comment type="caution">
    <text evidence="1">The sequence shown here is derived from an EMBL/GenBank/DDBJ whole genome shotgun (WGS) entry which is preliminary data.</text>
</comment>